<organism evidence="1 2">
    <name type="scientific">Phytophthora cactorum</name>
    <dbReference type="NCBI Taxonomy" id="29920"/>
    <lineage>
        <taxon>Eukaryota</taxon>
        <taxon>Sar</taxon>
        <taxon>Stramenopiles</taxon>
        <taxon>Oomycota</taxon>
        <taxon>Peronosporomycetes</taxon>
        <taxon>Peronosporales</taxon>
        <taxon>Peronosporaceae</taxon>
        <taxon>Phytophthora</taxon>
    </lineage>
</organism>
<evidence type="ECO:0000313" key="1">
    <source>
        <dbReference type="EMBL" id="KAG2919656.1"/>
    </source>
</evidence>
<name>A0A8T1CDM7_9STRA</name>
<proteinExistence type="predicted"/>
<reference evidence="1" key="1">
    <citation type="submission" date="2018-10" db="EMBL/GenBank/DDBJ databases">
        <title>Effector identification in a new, highly contiguous assembly of the strawberry crown rot pathogen Phytophthora cactorum.</title>
        <authorList>
            <person name="Armitage A.D."/>
            <person name="Nellist C.F."/>
            <person name="Bates H."/>
            <person name="Vickerstaff R.J."/>
            <person name="Harrison R.J."/>
        </authorList>
    </citation>
    <scope>NUCLEOTIDE SEQUENCE</scope>
    <source>
        <strain evidence="1">4040</strain>
    </source>
</reference>
<dbReference type="Proteomes" id="UP000736787">
    <property type="component" value="Unassembled WGS sequence"/>
</dbReference>
<dbReference type="AlphaFoldDB" id="A0A8T1CDM7"/>
<gene>
    <name evidence="1" type="ORF">PC117_g16719</name>
</gene>
<protein>
    <submittedName>
        <fullName evidence="1">Uncharacterized protein</fullName>
    </submittedName>
</protein>
<dbReference type="VEuPathDB" id="FungiDB:PC110_g17282"/>
<evidence type="ECO:0000313" key="2">
    <source>
        <dbReference type="Proteomes" id="UP000736787"/>
    </source>
</evidence>
<sequence>MGRAVRPYLRRRKLGKWNTGAEQYVLNGRVNRIPCRGELGVGSGGDNADLRSNAQGVNGPEPACGGKGTYLVNSTNQATMHRLGSAETGDNEVGTHSVEEGSVETLRLYYLAAVSADEGESDAKEFSDPDRFEPEGTDFDLTDYAHELAFLSGLAKVVLSVLDYDAPNVKSSCHTPYSLRSWWKYCGNMA</sequence>
<comment type="caution">
    <text evidence="1">The sequence shown here is derived from an EMBL/GenBank/DDBJ whole genome shotgun (WGS) entry which is preliminary data.</text>
</comment>
<dbReference type="EMBL" id="RCMK01000602">
    <property type="protein sequence ID" value="KAG2919656.1"/>
    <property type="molecule type" value="Genomic_DNA"/>
</dbReference>
<accession>A0A8T1CDM7</accession>